<keyword evidence="1" id="KW-1133">Transmembrane helix</keyword>
<reference evidence="3" key="1">
    <citation type="submission" date="2016-10" db="EMBL/GenBank/DDBJ databases">
        <authorList>
            <person name="Varghese N."/>
            <person name="Submissions S."/>
        </authorList>
    </citation>
    <scope>NUCLEOTIDE SEQUENCE [LARGE SCALE GENOMIC DNA]</scope>
    <source>
        <strain evidence="3">DSM 173</strain>
    </source>
</reference>
<protein>
    <submittedName>
        <fullName evidence="2">Uncharacterized protein</fullName>
    </submittedName>
</protein>
<feature type="transmembrane region" description="Helical" evidence="1">
    <location>
        <begin position="32"/>
        <end position="53"/>
    </location>
</feature>
<dbReference type="Proteomes" id="UP000198672">
    <property type="component" value="Unassembled WGS sequence"/>
</dbReference>
<feature type="transmembrane region" description="Helical" evidence="1">
    <location>
        <begin position="59"/>
        <end position="77"/>
    </location>
</feature>
<gene>
    <name evidence="2" type="ORF">SAMN05421644_13332</name>
</gene>
<keyword evidence="1" id="KW-0812">Transmembrane</keyword>
<dbReference type="EMBL" id="FNOW01000033">
    <property type="protein sequence ID" value="SDY15111.1"/>
    <property type="molecule type" value="Genomic_DNA"/>
</dbReference>
<evidence type="ECO:0000313" key="2">
    <source>
        <dbReference type="EMBL" id="SDY15111.1"/>
    </source>
</evidence>
<dbReference type="RefSeq" id="WP_091334425.1">
    <property type="nucleotide sequence ID" value="NZ_FNOW01000033.1"/>
</dbReference>
<organism evidence="2 3">
    <name type="scientific">Allochromatium warmingii</name>
    <name type="common">Chromatium warmingii</name>
    <dbReference type="NCBI Taxonomy" id="61595"/>
    <lineage>
        <taxon>Bacteria</taxon>
        <taxon>Pseudomonadati</taxon>
        <taxon>Pseudomonadota</taxon>
        <taxon>Gammaproteobacteria</taxon>
        <taxon>Chromatiales</taxon>
        <taxon>Chromatiaceae</taxon>
        <taxon>Allochromatium</taxon>
    </lineage>
</organism>
<dbReference type="AlphaFoldDB" id="A0A1H3HI36"/>
<evidence type="ECO:0000256" key="1">
    <source>
        <dbReference type="SAM" id="Phobius"/>
    </source>
</evidence>
<name>A0A1H3HI36_ALLWA</name>
<dbReference type="STRING" id="61595.SAMN05421644_13332"/>
<proteinExistence type="predicted"/>
<keyword evidence="1" id="KW-0472">Membrane</keyword>
<dbReference type="OrthoDB" id="7069049at2"/>
<evidence type="ECO:0000313" key="3">
    <source>
        <dbReference type="Proteomes" id="UP000198672"/>
    </source>
</evidence>
<keyword evidence="3" id="KW-1185">Reference proteome</keyword>
<sequence>MSIEKAVSLGLFGNELSKQIAGSNEVSAERTAVAVGAGAVTGAVAGGALIMAGAVAAPVTIPLAIGSAVVAGIASLFD</sequence>
<accession>A0A1H3HI36</accession>